<comment type="subunit">
    <text evidence="3">Homodimer.</text>
</comment>
<dbReference type="PANTHER" id="PTHR11712:SF306">
    <property type="entry name" value="3-OXOACYL-[ACYL-CARRIER-PROTEIN] SYNTHASE 1"/>
    <property type="match status" value="1"/>
</dbReference>
<dbReference type="Pfam" id="PF02801">
    <property type="entry name" value="Ketoacyl-synt_C"/>
    <property type="match status" value="1"/>
</dbReference>
<gene>
    <name evidence="15" type="ORF">DI598_02230</name>
</gene>
<comment type="subcellular location">
    <subcellularLocation>
        <location evidence="1">Cytoplasm</location>
    </subcellularLocation>
</comment>
<dbReference type="InterPro" id="IPR016039">
    <property type="entry name" value="Thiolase-like"/>
</dbReference>
<keyword evidence="5" id="KW-0963">Cytoplasm</keyword>
<dbReference type="InterPro" id="IPR014031">
    <property type="entry name" value="Ketoacyl_synth_C"/>
</dbReference>
<dbReference type="GO" id="GO:0006633">
    <property type="term" value="P:fatty acid biosynthetic process"/>
    <property type="evidence" value="ECO:0007669"/>
    <property type="project" value="TreeGrafter"/>
</dbReference>
<comment type="caution">
    <text evidence="15">The sequence shown here is derived from an EMBL/GenBank/DDBJ whole genome shotgun (WGS) entry which is preliminary data.</text>
</comment>
<comment type="catalytic activity">
    <reaction evidence="12">
        <text>a fatty acyl-[ACP] + malonyl-[ACP] + H(+) = a 3-oxoacyl-[ACP] + holo-[ACP] + CO2</text>
        <dbReference type="Rhea" id="RHEA:22836"/>
        <dbReference type="Rhea" id="RHEA-COMP:9623"/>
        <dbReference type="Rhea" id="RHEA-COMP:9685"/>
        <dbReference type="Rhea" id="RHEA-COMP:9916"/>
        <dbReference type="Rhea" id="RHEA-COMP:14125"/>
        <dbReference type="ChEBI" id="CHEBI:15378"/>
        <dbReference type="ChEBI" id="CHEBI:16526"/>
        <dbReference type="ChEBI" id="CHEBI:64479"/>
        <dbReference type="ChEBI" id="CHEBI:78449"/>
        <dbReference type="ChEBI" id="CHEBI:78776"/>
        <dbReference type="ChEBI" id="CHEBI:138651"/>
        <dbReference type="EC" id="2.3.1.41"/>
    </reaction>
    <physiologicalReaction direction="left-to-right" evidence="12">
        <dbReference type="Rhea" id="RHEA:22837"/>
    </physiologicalReaction>
</comment>
<comment type="catalytic activity">
    <reaction evidence="11">
        <text>(3Z)-decenoyl-[ACP] + malonyl-[ACP] + H(+) = 3-oxo-(5Z)-dodecenoyl-[ACP] + holo-[ACP] + CO2</text>
        <dbReference type="Rhea" id="RHEA:54940"/>
        <dbReference type="Rhea" id="RHEA-COMP:9623"/>
        <dbReference type="Rhea" id="RHEA-COMP:9685"/>
        <dbReference type="Rhea" id="RHEA-COMP:9927"/>
        <dbReference type="Rhea" id="RHEA-COMP:14042"/>
        <dbReference type="ChEBI" id="CHEBI:15378"/>
        <dbReference type="ChEBI" id="CHEBI:16526"/>
        <dbReference type="ChEBI" id="CHEBI:64479"/>
        <dbReference type="ChEBI" id="CHEBI:78449"/>
        <dbReference type="ChEBI" id="CHEBI:78798"/>
        <dbReference type="ChEBI" id="CHEBI:138410"/>
    </reaction>
    <physiologicalReaction direction="left-to-right" evidence="11">
        <dbReference type="Rhea" id="RHEA:54941"/>
    </physiologicalReaction>
</comment>
<accession>A0A2W5F8U2</accession>
<evidence type="ECO:0000313" key="15">
    <source>
        <dbReference type="EMBL" id="PZP51828.1"/>
    </source>
</evidence>
<dbReference type="InterPro" id="IPR014030">
    <property type="entry name" value="Ketoacyl_synth_N"/>
</dbReference>
<dbReference type="SMART" id="SM00825">
    <property type="entry name" value="PKS_KS"/>
    <property type="match status" value="1"/>
</dbReference>
<evidence type="ECO:0000259" key="14">
    <source>
        <dbReference type="PROSITE" id="PS52004"/>
    </source>
</evidence>
<evidence type="ECO:0000256" key="7">
    <source>
        <dbReference type="ARBA" id="ARBA00023315"/>
    </source>
</evidence>
<evidence type="ECO:0000256" key="2">
    <source>
        <dbReference type="ARBA" id="ARBA00008467"/>
    </source>
</evidence>
<dbReference type="PANTHER" id="PTHR11712">
    <property type="entry name" value="POLYKETIDE SYNTHASE-RELATED"/>
    <property type="match status" value="1"/>
</dbReference>
<evidence type="ECO:0000256" key="12">
    <source>
        <dbReference type="ARBA" id="ARBA00048506"/>
    </source>
</evidence>
<evidence type="ECO:0000256" key="5">
    <source>
        <dbReference type="ARBA" id="ARBA00022490"/>
    </source>
</evidence>
<sequence>MGKKKANRVVITGMGVVSPNGVGKKQFMAALRKGKSGIAFQPELEQLGYRCQVAGVPPLKGAAIREFLARFQMEEVISSGIIYGCMAAVEAWEDAGLPINTNSSDPDIDSSCIFGTGSNGAEATIYQIEHAESAMGEKLNPSIPLQSLNNAVSIYIAYMLGLGGQVTSNASACSTGTEGLMMAYDKIRYRNEKRILVGSSESKGAFVWSPFDAMFATAQDHNKHPEKASCPLGESATGFVPGAGGGALVVESLDSALERGAHIYAEIIGGHINSGGQRGDGSMTIGNVHGMIRCIQMAMISAGIKPEEIDLISGHLTSTIGDIIEIRSWISATGLMGDAFPYINSTKSMIGHSLSASGSIESIASIMQLENNFIHPSLNAHPLHQDIAPYIAAEKIPSKPILNHNLDIVAKLSLGFGDVNTCIFFKKWKG</sequence>
<name>A0A2W5F8U2_9SPHI</name>
<evidence type="ECO:0000256" key="4">
    <source>
        <dbReference type="ARBA" id="ARBA00013191"/>
    </source>
</evidence>
<dbReference type="EC" id="2.3.1.41" evidence="4"/>
<dbReference type="InterPro" id="IPR020841">
    <property type="entry name" value="PKS_Beta-ketoAc_synthase_dom"/>
</dbReference>
<dbReference type="PROSITE" id="PS52004">
    <property type="entry name" value="KS3_2"/>
    <property type="match status" value="1"/>
</dbReference>
<feature type="domain" description="Ketosynthase family 3 (KS3)" evidence="14">
    <location>
        <begin position="6"/>
        <end position="427"/>
    </location>
</feature>
<dbReference type="SUPFAM" id="SSF53901">
    <property type="entry name" value="Thiolase-like"/>
    <property type="match status" value="1"/>
</dbReference>
<evidence type="ECO:0000256" key="10">
    <source>
        <dbReference type="ARBA" id="ARBA00042143"/>
    </source>
</evidence>
<keyword evidence="7" id="KW-0012">Acyltransferase</keyword>
<dbReference type="GO" id="GO:0005829">
    <property type="term" value="C:cytosol"/>
    <property type="evidence" value="ECO:0007669"/>
    <property type="project" value="TreeGrafter"/>
</dbReference>
<evidence type="ECO:0000256" key="11">
    <source>
        <dbReference type="ARBA" id="ARBA00048121"/>
    </source>
</evidence>
<evidence type="ECO:0000256" key="1">
    <source>
        <dbReference type="ARBA" id="ARBA00004496"/>
    </source>
</evidence>
<evidence type="ECO:0000256" key="6">
    <source>
        <dbReference type="ARBA" id="ARBA00022679"/>
    </source>
</evidence>
<dbReference type="Pfam" id="PF00109">
    <property type="entry name" value="ketoacyl-synt"/>
    <property type="match status" value="1"/>
</dbReference>
<dbReference type="Gene3D" id="3.40.47.10">
    <property type="match status" value="1"/>
</dbReference>
<comment type="similarity">
    <text evidence="2 13">Belongs to the thiolase-like superfamily. Beta-ketoacyl-ACP synthases family.</text>
</comment>
<dbReference type="InterPro" id="IPR000794">
    <property type="entry name" value="Beta-ketoacyl_synthase"/>
</dbReference>
<dbReference type="AlphaFoldDB" id="A0A2W5F8U2"/>
<evidence type="ECO:0000313" key="16">
    <source>
        <dbReference type="Proteomes" id="UP000249645"/>
    </source>
</evidence>
<evidence type="ECO:0000256" key="13">
    <source>
        <dbReference type="RuleBase" id="RU003694"/>
    </source>
</evidence>
<keyword evidence="6 13" id="KW-0808">Transferase</keyword>
<dbReference type="EMBL" id="QFOI01000020">
    <property type="protein sequence ID" value="PZP51828.1"/>
    <property type="molecule type" value="Genomic_DNA"/>
</dbReference>
<evidence type="ECO:0000256" key="8">
    <source>
        <dbReference type="ARBA" id="ARBA00039450"/>
    </source>
</evidence>
<proteinExistence type="inferred from homology"/>
<protein>
    <recommendedName>
        <fullName evidence="8">3-oxoacyl-[acyl-carrier-protein] synthase 1</fullName>
        <ecNumber evidence="4">2.3.1.41</ecNumber>
    </recommendedName>
    <alternativeName>
        <fullName evidence="9">3-oxoacyl-[acyl-carrier-protein] synthase I</fullName>
    </alternativeName>
    <alternativeName>
        <fullName evidence="10">Beta-ketoacyl-ACP synthase I</fullName>
    </alternativeName>
</protein>
<dbReference type="GO" id="GO:0004315">
    <property type="term" value="F:3-oxoacyl-[acyl-carrier-protein] synthase activity"/>
    <property type="evidence" value="ECO:0007669"/>
    <property type="project" value="UniProtKB-EC"/>
</dbReference>
<dbReference type="CDD" id="cd00834">
    <property type="entry name" value="KAS_I_II"/>
    <property type="match status" value="1"/>
</dbReference>
<organism evidence="15 16">
    <name type="scientific">Pseudopedobacter saltans</name>
    <dbReference type="NCBI Taxonomy" id="151895"/>
    <lineage>
        <taxon>Bacteria</taxon>
        <taxon>Pseudomonadati</taxon>
        <taxon>Bacteroidota</taxon>
        <taxon>Sphingobacteriia</taxon>
        <taxon>Sphingobacteriales</taxon>
        <taxon>Sphingobacteriaceae</taxon>
        <taxon>Pseudopedobacter</taxon>
    </lineage>
</organism>
<reference evidence="15 16" key="1">
    <citation type="submission" date="2017-11" db="EMBL/GenBank/DDBJ databases">
        <title>Infants hospitalized years apart are colonized by the same room-sourced microbial strains.</title>
        <authorList>
            <person name="Brooks B."/>
            <person name="Olm M.R."/>
            <person name="Firek B.A."/>
            <person name="Baker R."/>
            <person name="Thomas B.C."/>
            <person name="Morowitz M.J."/>
            <person name="Banfield J.F."/>
        </authorList>
    </citation>
    <scope>NUCLEOTIDE SEQUENCE [LARGE SCALE GENOMIC DNA]</scope>
    <source>
        <strain evidence="15">S2_009_000_R2_76</strain>
    </source>
</reference>
<evidence type="ECO:0000256" key="9">
    <source>
        <dbReference type="ARBA" id="ARBA00041620"/>
    </source>
</evidence>
<evidence type="ECO:0000256" key="3">
    <source>
        <dbReference type="ARBA" id="ARBA00011738"/>
    </source>
</evidence>
<dbReference type="Proteomes" id="UP000249645">
    <property type="component" value="Unassembled WGS sequence"/>
</dbReference>